<dbReference type="KEGG" id="tmz:Tmz1t_3649"/>
<dbReference type="Proteomes" id="UP000002186">
    <property type="component" value="Chromosome"/>
</dbReference>
<organism evidence="4 6">
    <name type="scientific">Thauera aminoaromatica</name>
    <dbReference type="NCBI Taxonomy" id="164330"/>
    <lineage>
        <taxon>Bacteria</taxon>
        <taxon>Pseudomonadati</taxon>
        <taxon>Pseudomonadota</taxon>
        <taxon>Betaproteobacteria</taxon>
        <taxon>Rhodocyclales</taxon>
        <taxon>Zoogloeaceae</taxon>
        <taxon>Thauera</taxon>
    </lineage>
</organism>
<evidence type="ECO:0000259" key="3">
    <source>
        <dbReference type="Pfam" id="PF13511"/>
    </source>
</evidence>
<reference evidence="5 7" key="3">
    <citation type="submission" date="2018-09" db="EMBL/GenBank/DDBJ databases">
        <title>Metagenome Assembled Genomes from an Advanced Water Purification Facility.</title>
        <authorList>
            <person name="Stamps B.W."/>
            <person name="Spear J.R."/>
        </authorList>
    </citation>
    <scope>NUCLEOTIDE SEQUENCE [LARGE SCALE GENOMIC DNA]</scope>
    <source>
        <strain evidence="5">Bin_27_1</strain>
    </source>
</reference>
<accession>C4KBR7</accession>
<dbReference type="STRING" id="85643.Tmz1t_3649"/>
<keyword evidence="2" id="KW-0732">Signal</keyword>
<feature type="compositionally biased region" description="Low complexity" evidence="1">
    <location>
        <begin position="53"/>
        <end position="70"/>
    </location>
</feature>
<dbReference type="Proteomes" id="UP000321192">
    <property type="component" value="Unassembled WGS sequence"/>
</dbReference>
<sequence length="161" mass="18218">MRPYRILPLLLLAGLAAPAHAEIYKCTDADGRVTYTNDRALARGCVRLQSDQPVSSVPAPVRRPAAPAARETPTGGDFPRVSPNEQRGRDDARRQVLQEELRTEEQKLAEAEKALAEQESIRLGDERNYQKVLDRVRPFKDRVELHKRNVDALRREISGLR</sequence>
<feature type="domain" description="DUF4124" evidence="3">
    <location>
        <begin position="10"/>
        <end position="69"/>
    </location>
</feature>
<dbReference type="eggNOG" id="ENOG5032QZV">
    <property type="taxonomic scope" value="Bacteria"/>
</dbReference>
<feature type="region of interest" description="Disordered" evidence="1">
    <location>
        <begin position="52"/>
        <end position="99"/>
    </location>
</feature>
<evidence type="ECO:0000256" key="2">
    <source>
        <dbReference type="SAM" id="SignalP"/>
    </source>
</evidence>
<keyword evidence="6" id="KW-1185">Reference proteome</keyword>
<gene>
    <name evidence="4" type="ordered locus">Tmz1t_3649</name>
    <name evidence="5" type="ORF">E6Q80_10490</name>
</gene>
<dbReference type="EMBL" id="CP001281">
    <property type="protein sequence ID" value="ACR02242.1"/>
    <property type="molecule type" value="Genomic_DNA"/>
</dbReference>
<proteinExistence type="predicted"/>
<dbReference type="EMBL" id="SSFD01000161">
    <property type="protein sequence ID" value="TXH85004.1"/>
    <property type="molecule type" value="Genomic_DNA"/>
</dbReference>
<feature type="chain" id="PRO_5042451230" evidence="2">
    <location>
        <begin position="22"/>
        <end position="161"/>
    </location>
</feature>
<reference evidence="6" key="1">
    <citation type="submission" date="2009-05" db="EMBL/GenBank/DDBJ databases">
        <title>Complete sequence of chromosome of Thauera sp. MZ1T.</title>
        <authorList>
            <consortium name="US DOE Joint Genome Institute"/>
            <person name="Lucas S."/>
            <person name="Copeland A."/>
            <person name="Lapidus A."/>
            <person name="Glavina del Rio T."/>
            <person name="Dalin E."/>
            <person name="Tice H."/>
            <person name="Bruce D."/>
            <person name="Goodwin L."/>
            <person name="Pitluck S."/>
            <person name="Sims D."/>
            <person name="Brettin T."/>
            <person name="Detter J.C."/>
            <person name="Han C."/>
            <person name="Larimer F."/>
            <person name="Land M."/>
            <person name="Hauser L."/>
            <person name="Kyrpides N."/>
            <person name="Mikhailova N."/>
            <person name="Sayler G.S."/>
        </authorList>
    </citation>
    <scope>NUCLEOTIDE SEQUENCE [LARGE SCALE GENOMIC DNA]</scope>
    <source>
        <strain evidence="6">MZ1T</strain>
    </source>
</reference>
<dbReference type="InterPro" id="IPR025392">
    <property type="entry name" value="DUF4124"/>
</dbReference>
<evidence type="ECO:0000256" key="1">
    <source>
        <dbReference type="SAM" id="MobiDB-lite"/>
    </source>
</evidence>
<dbReference type="Pfam" id="PF13511">
    <property type="entry name" value="DUF4124"/>
    <property type="match status" value="1"/>
</dbReference>
<feature type="signal peptide" evidence="2">
    <location>
        <begin position="1"/>
        <end position="21"/>
    </location>
</feature>
<feature type="compositionally biased region" description="Basic and acidic residues" evidence="1">
    <location>
        <begin position="86"/>
        <end position="99"/>
    </location>
</feature>
<dbReference type="HOGENOM" id="CLU_099362_2_0_4"/>
<reference evidence="4 6" key="2">
    <citation type="journal article" date="2012" name="Stand. Genomic Sci.">
        <title>Complete genome sequence of Thauera aminoaromatica strain MZ1T.</title>
        <authorList>
            <person name="Jiang K."/>
            <person name="Sanseverino J."/>
            <person name="Chauhan A."/>
            <person name="Lucas S."/>
            <person name="Copeland A."/>
            <person name="Lapidus A."/>
            <person name="Del Rio T.G."/>
            <person name="Dalin E."/>
            <person name="Tice H."/>
            <person name="Bruce D."/>
            <person name="Goodwin L."/>
            <person name="Pitluck S."/>
            <person name="Sims D."/>
            <person name="Brettin T."/>
            <person name="Detter J.C."/>
            <person name="Han C."/>
            <person name="Chang Y.J."/>
            <person name="Larimer F."/>
            <person name="Land M."/>
            <person name="Hauser L."/>
            <person name="Kyrpides N.C."/>
            <person name="Mikhailova N."/>
            <person name="Moser S."/>
            <person name="Jegier P."/>
            <person name="Close D."/>
            <person name="Debruyn J.M."/>
            <person name="Wang Y."/>
            <person name="Layton A.C."/>
            <person name="Allen M.S."/>
            <person name="Sayler G.S."/>
        </authorList>
    </citation>
    <scope>NUCLEOTIDE SEQUENCE [LARGE SCALE GENOMIC DNA]</scope>
    <source>
        <strain evidence="4 6">MZ1T</strain>
    </source>
</reference>
<dbReference type="AlphaFoldDB" id="C4KBR7"/>
<name>C4KBR7_THASP</name>
<evidence type="ECO:0000313" key="6">
    <source>
        <dbReference type="Proteomes" id="UP000002186"/>
    </source>
</evidence>
<dbReference type="OrthoDB" id="5298561at2"/>
<evidence type="ECO:0000313" key="4">
    <source>
        <dbReference type="EMBL" id="ACR02242.1"/>
    </source>
</evidence>
<protein>
    <submittedName>
        <fullName evidence="5">DUF4124 domain-containing protein</fullName>
    </submittedName>
</protein>
<evidence type="ECO:0000313" key="7">
    <source>
        <dbReference type="Proteomes" id="UP000321192"/>
    </source>
</evidence>
<dbReference type="RefSeq" id="WP_004314447.1">
    <property type="nucleotide sequence ID" value="NC_011662.2"/>
</dbReference>
<evidence type="ECO:0000313" key="5">
    <source>
        <dbReference type="EMBL" id="TXH85004.1"/>
    </source>
</evidence>
<accession>A0A5C7SMK9</accession>